<geneLocation type="plasmid" evidence="3">
    <name>unnamed4</name>
</geneLocation>
<reference evidence="3 4" key="1">
    <citation type="submission" date="2018-01" db="EMBL/GenBank/DDBJ databases">
        <title>Complete genome sequence of Salinigranum rubrum GX10T, an extremely halophilic archaeon isolated from a marine solar saltern.</title>
        <authorList>
            <person name="Han S."/>
        </authorList>
    </citation>
    <scope>NUCLEOTIDE SEQUENCE [LARGE SCALE GENOMIC DNA]</scope>
    <source>
        <strain evidence="3 4">GX10</strain>
        <plasmid evidence="4">Plasmid unnamed4</plasmid>
    </source>
</reference>
<dbReference type="EMBL" id="CP026313">
    <property type="protein sequence ID" value="AUV84611.1"/>
    <property type="molecule type" value="Genomic_DNA"/>
</dbReference>
<evidence type="ECO:0000313" key="4">
    <source>
        <dbReference type="Proteomes" id="UP000236584"/>
    </source>
</evidence>
<keyword evidence="4" id="KW-1185">Reference proteome</keyword>
<evidence type="ECO:0000313" key="3">
    <source>
        <dbReference type="EMBL" id="AUV84611.1"/>
    </source>
</evidence>
<feature type="compositionally biased region" description="Basic residues" evidence="1">
    <location>
        <begin position="56"/>
        <end position="69"/>
    </location>
</feature>
<dbReference type="PANTHER" id="PTHR33295">
    <property type="entry name" value="ATPASE"/>
    <property type="match status" value="1"/>
</dbReference>
<proteinExistence type="predicted"/>
<dbReference type="PANTHER" id="PTHR33295:SF18">
    <property type="entry name" value="AAA+ ATPASE DOMAIN-CONTAINING PROTEIN"/>
    <property type="match status" value="1"/>
</dbReference>
<feature type="region of interest" description="Disordered" evidence="1">
    <location>
        <begin position="1"/>
        <end position="69"/>
    </location>
</feature>
<accession>A0A2I8VRR0</accession>
<name>A0A2I8VRR0_9EURY</name>
<feature type="compositionally biased region" description="Low complexity" evidence="1">
    <location>
        <begin position="24"/>
        <end position="35"/>
    </location>
</feature>
<dbReference type="KEGG" id="srub:C2R22_24055"/>
<dbReference type="RefSeq" id="WP_103428289.1">
    <property type="nucleotide sequence ID" value="NZ_CP026313.1"/>
</dbReference>
<dbReference type="Proteomes" id="UP000236584">
    <property type="component" value="Plasmid unnamed4"/>
</dbReference>
<dbReference type="GeneID" id="35595237"/>
<gene>
    <name evidence="3" type="ORF">C2R22_24055</name>
</gene>
<dbReference type="InterPro" id="IPR025420">
    <property type="entry name" value="DUF4143"/>
</dbReference>
<feature type="domain" description="DUF4143" evidence="2">
    <location>
        <begin position="254"/>
        <end position="402"/>
    </location>
</feature>
<sequence>MVGNEPAPDRGRHALPQTPPERLPLPLRLRPGRTVLRARRRARRRKDLDALPDHTRPHRQRRSGPHERRVRLARQPLYGTDDDRFILDVHDWYSSYIKRNASETDQPTYFLLDDAHHIAGWADQIESLLKNTTDTHFAITLPVKDDTLDRFESHTEHTNSILRPPKFIDYANAEHGVPKPDKDDYIYPIRASLDSSNDVDIASVVDRCLTLQNELAETDTHPRSVVENYRFESGLRDESGEAPIKQALQLTIFRDVLEFYSIEDPGDLYTLCGLVAQTPTSEFEFSDLTELLETDRRTIRKYLAILEDFFILAHSYKWGYERHRSLRMYLIDPRFVIALNTYSDTDPDSRPDDVRRQLTEAVVYDHLRRLAFNLNYHRDIDMPVQYWDESGHTVEYVLDIQGNPLPIGLTQRRGEDAAAAAVTAFIDSTDDASRGIVAGEDITNPYTTDDSILRLPLWMLLYIC</sequence>
<protein>
    <recommendedName>
        <fullName evidence="2">DUF4143 domain-containing protein</fullName>
    </recommendedName>
</protein>
<dbReference type="AlphaFoldDB" id="A0A2I8VRR0"/>
<evidence type="ECO:0000256" key="1">
    <source>
        <dbReference type="SAM" id="MobiDB-lite"/>
    </source>
</evidence>
<organism evidence="3 4">
    <name type="scientific">Salinigranum rubrum</name>
    <dbReference type="NCBI Taxonomy" id="755307"/>
    <lineage>
        <taxon>Archaea</taxon>
        <taxon>Methanobacteriati</taxon>
        <taxon>Methanobacteriota</taxon>
        <taxon>Stenosarchaea group</taxon>
        <taxon>Halobacteria</taxon>
        <taxon>Halobacteriales</taxon>
        <taxon>Haloferacaceae</taxon>
        <taxon>Salinigranum</taxon>
    </lineage>
</organism>
<feature type="compositionally biased region" description="Basic and acidic residues" evidence="1">
    <location>
        <begin position="46"/>
        <end position="55"/>
    </location>
</feature>
<dbReference type="OrthoDB" id="339206at2157"/>
<keyword evidence="3" id="KW-0614">Plasmid</keyword>
<dbReference type="Pfam" id="PF13635">
    <property type="entry name" value="DUF4143"/>
    <property type="match status" value="1"/>
</dbReference>
<feature type="compositionally biased region" description="Basic residues" evidence="1">
    <location>
        <begin position="36"/>
        <end position="45"/>
    </location>
</feature>
<evidence type="ECO:0000259" key="2">
    <source>
        <dbReference type="Pfam" id="PF13635"/>
    </source>
</evidence>